<dbReference type="PROSITE" id="PS50994">
    <property type="entry name" value="INTEGRASE"/>
    <property type="match status" value="1"/>
</dbReference>
<sequence length="1366" mass="153222">MTASHYGILTSYDHNVQSWKNYKSRITQWFIANNITSTSDAQGVKRRAILLSALAEGTFQLASDLALPKDVQDVPYEDIIKLLDDHFTPKRLGFGERSTFYNATQNPDESFSQWAARLRGLTAYCNFSNVEEALRDKFVMGLLPGREREKLFAQDLTDLTLAKAVKLAEAIRCARTTASTSTSTSRTPALCVGNEEQLFKINNNAANAGQVMKKCLVCGRFNHPSSKCRFANYTCKKCNKKGHLQKMCGKVNFVSIESVDENGDDGEIFNIQSKYGEPMVESVKVSGIPLNFEIDSGSAVSVIADNIYNTYFKNTPLLRTGKKLCTYVGNQMNCAGYIRVPVTYLGQTYNLNIYVICGGGPPLLGRDFISSFKLSFAQCNFLNCSEKIMRSLQSLYPEVFSNELGTFKKCKIKLQLKPGSQPIFFKARPVAFALKDKIDTELDRLTELGILKPVEHSDYASPIVPVLKRNGAIRICADYSVSINKQLIIEQYPLPSIQELFTKLYGGQQFSKIDLSMAYNQFVLDDDSQHITCINTHRGLYKYTRMVFGMSSAPSIFQRAMDCLLSGMEGVLCLLDDILITGVDYKQHVERLQAVFCRLRDAGLVVQKDKCEFFKEQINYLGYTIDKAGLKKSEEKVKAMLQAPVPNNVMKLQSFLGLVNYYRNFIPNASSILSPLYDLLKKGVKWTWSQIHDNSFNTIKKYLASEQVLAHFNPKNNVILTVDASPNGLGAILSQLDTNGVERPISFASRTLNSAEKKYSQIQKEATAIIFGVRRFHQYLYGRSEPFILRTDHKPLISIFGPYKGIPEVSANRLQRYALFLSGYNYRIEYVSSNNNCADFLSRASLPNAETGGGALSVSRKTDDCNLSVGTFARLSDPASYIHFVLDGSFPITRNDLRIATDSDETLAQVKNYVMQGWPKKISETNLRSYYLCRTQLAYEDGCLMRGHKIVLPEKLRSKILSELHKSHLGIVKTKAEARSRFWFPGIDASIEGMIGSCLICTQLRSSPPQAPMSPWKYPPQPFYRIHLDFLGPLHGSMYLVIVDAYTKWVEVFNTPATSNAVVEKLYEYVSRFGLPHTIVTDNATTFTSDSFKTFCTQNGVIHLTSPAYHPASNGQAESYVKIVKKGIKSCILSCENVTESKLKLFQYLYDYRNSIHSTTLISPAQLVYGRTLRSRLDLLNKPPISSTNLNATVQNKQCSQIKHHGGKNKKTFKIDEQVLFKMFLNNTKYIWRRGTIIQHIGKVMYLVKDILSKKNVKKHKNQLMCYRGIRSNNQDNWDCDIELPDIMSTDVSPSDVSHAAGVESEPDQMVAASNQDGGEGDPSGSPSHDASAVGGSLGSAVVERGNPSSRLLLRSLPKLDYRSFF</sequence>
<feature type="domain" description="Integrase catalytic" evidence="5">
    <location>
        <begin position="1018"/>
        <end position="1172"/>
    </location>
</feature>
<dbReference type="GO" id="GO:0003964">
    <property type="term" value="F:RNA-directed DNA polymerase activity"/>
    <property type="evidence" value="ECO:0007669"/>
    <property type="project" value="UniProtKB-EC"/>
</dbReference>
<keyword evidence="7" id="KW-1185">Reference proteome</keyword>
<keyword evidence="2" id="KW-0511">Multifunctional enzyme</keyword>
<dbReference type="InterPro" id="IPR000477">
    <property type="entry name" value="RT_dom"/>
</dbReference>
<protein>
    <recommendedName>
        <fullName evidence="1">RNA-directed DNA polymerase</fullName>
        <ecNumber evidence="1">2.7.7.49</ecNumber>
    </recommendedName>
</protein>
<dbReference type="InterPro" id="IPR041577">
    <property type="entry name" value="RT_RNaseH_2"/>
</dbReference>
<feature type="region of interest" description="Disordered" evidence="3">
    <location>
        <begin position="1312"/>
        <end position="1342"/>
    </location>
</feature>
<dbReference type="Pfam" id="PF17919">
    <property type="entry name" value="RT_RNaseH_2"/>
    <property type="match status" value="1"/>
</dbReference>
<proteinExistence type="predicted"/>
<evidence type="ECO:0000313" key="6">
    <source>
        <dbReference type="EMBL" id="KAG6464303.1"/>
    </source>
</evidence>
<evidence type="ECO:0000259" key="5">
    <source>
        <dbReference type="PROSITE" id="PS50994"/>
    </source>
</evidence>
<gene>
    <name evidence="6" type="ORF">O3G_MSEX014427</name>
</gene>
<dbReference type="EMBL" id="JH669141">
    <property type="protein sequence ID" value="KAG6464303.1"/>
    <property type="molecule type" value="Genomic_DNA"/>
</dbReference>
<evidence type="ECO:0000256" key="2">
    <source>
        <dbReference type="ARBA" id="ARBA00023268"/>
    </source>
</evidence>
<dbReference type="PROSITE" id="PS50878">
    <property type="entry name" value="RT_POL"/>
    <property type="match status" value="1"/>
</dbReference>
<evidence type="ECO:0000259" key="4">
    <source>
        <dbReference type="PROSITE" id="PS50878"/>
    </source>
</evidence>
<feature type="domain" description="Reverse transcriptase" evidence="4">
    <location>
        <begin position="447"/>
        <end position="625"/>
    </location>
</feature>
<dbReference type="PANTHER" id="PTHR37984">
    <property type="entry name" value="PROTEIN CBG26694"/>
    <property type="match status" value="1"/>
</dbReference>
<dbReference type="FunFam" id="3.30.70.270:FF:000026">
    <property type="entry name" value="Transposon Ty3-G Gag-Pol polyprotein"/>
    <property type="match status" value="1"/>
</dbReference>
<dbReference type="FunFam" id="1.10.340.70:FF:000003">
    <property type="entry name" value="Protein CBG25708"/>
    <property type="match status" value="1"/>
</dbReference>
<name>A0A921ZW08_MANSE</name>
<dbReference type="InterPro" id="IPR001584">
    <property type="entry name" value="Integrase_cat-core"/>
</dbReference>
<organism evidence="6 7">
    <name type="scientific">Manduca sexta</name>
    <name type="common">Tobacco hawkmoth</name>
    <name type="synonym">Tobacco hornworm</name>
    <dbReference type="NCBI Taxonomy" id="7130"/>
    <lineage>
        <taxon>Eukaryota</taxon>
        <taxon>Metazoa</taxon>
        <taxon>Ecdysozoa</taxon>
        <taxon>Arthropoda</taxon>
        <taxon>Hexapoda</taxon>
        <taxon>Insecta</taxon>
        <taxon>Pterygota</taxon>
        <taxon>Neoptera</taxon>
        <taxon>Endopterygota</taxon>
        <taxon>Lepidoptera</taxon>
        <taxon>Glossata</taxon>
        <taxon>Ditrysia</taxon>
        <taxon>Bombycoidea</taxon>
        <taxon>Sphingidae</taxon>
        <taxon>Sphinginae</taxon>
        <taxon>Sphingini</taxon>
        <taxon>Manduca</taxon>
    </lineage>
</organism>
<dbReference type="FunFam" id="3.30.420.10:FF:000063">
    <property type="entry name" value="Retrovirus-related Pol polyprotein from transposon 297-like Protein"/>
    <property type="match status" value="1"/>
</dbReference>
<evidence type="ECO:0000256" key="3">
    <source>
        <dbReference type="SAM" id="MobiDB-lite"/>
    </source>
</evidence>
<dbReference type="InterPro" id="IPR050951">
    <property type="entry name" value="Retrovirus_Pol_polyprotein"/>
</dbReference>
<dbReference type="GO" id="GO:0015074">
    <property type="term" value="P:DNA integration"/>
    <property type="evidence" value="ECO:0007669"/>
    <property type="project" value="InterPro"/>
</dbReference>
<evidence type="ECO:0000256" key="1">
    <source>
        <dbReference type="ARBA" id="ARBA00012493"/>
    </source>
</evidence>
<reference evidence="6" key="1">
    <citation type="journal article" date="2016" name="Insect Biochem. Mol. Biol.">
        <title>Multifaceted biological insights from a draft genome sequence of the tobacco hornworm moth, Manduca sexta.</title>
        <authorList>
            <person name="Kanost M.R."/>
            <person name="Arrese E.L."/>
            <person name="Cao X."/>
            <person name="Chen Y.R."/>
            <person name="Chellapilla S."/>
            <person name="Goldsmith M.R."/>
            <person name="Grosse-Wilde E."/>
            <person name="Heckel D.G."/>
            <person name="Herndon N."/>
            <person name="Jiang H."/>
            <person name="Papanicolaou A."/>
            <person name="Qu J."/>
            <person name="Soulages J.L."/>
            <person name="Vogel H."/>
            <person name="Walters J."/>
            <person name="Waterhouse R.M."/>
            <person name="Ahn S.J."/>
            <person name="Almeida F.C."/>
            <person name="An C."/>
            <person name="Aqrawi P."/>
            <person name="Bretschneider A."/>
            <person name="Bryant W.B."/>
            <person name="Bucks S."/>
            <person name="Chao H."/>
            <person name="Chevignon G."/>
            <person name="Christen J.M."/>
            <person name="Clarke D.F."/>
            <person name="Dittmer N.T."/>
            <person name="Ferguson L.C.F."/>
            <person name="Garavelou S."/>
            <person name="Gordon K.H.J."/>
            <person name="Gunaratna R.T."/>
            <person name="Han Y."/>
            <person name="Hauser F."/>
            <person name="He Y."/>
            <person name="Heidel-Fischer H."/>
            <person name="Hirsh A."/>
            <person name="Hu Y."/>
            <person name="Jiang H."/>
            <person name="Kalra D."/>
            <person name="Klinner C."/>
            <person name="Konig C."/>
            <person name="Kovar C."/>
            <person name="Kroll A.R."/>
            <person name="Kuwar S.S."/>
            <person name="Lee S.L."/>
            <person name="Lehman R."/>
            <person name="Li K."/>
            <person name="Li Z."/>
            <person name="Liang H."/>
            <person name="Lovelace S."/>
            <person name="Lu Z."/>
            <person name="Mansfield J.H."/>
            <person name="McCulloch K.J."/>
            <person name="Mathew T."/>
            <person name="Morton B."/>
            <person name="Muzny D.M."/>
            <person name="Neunemann D."/>
            <person name="Ongeri F."/>
            <person name="Pauchet Y."/>
            <person name="Pu L.L."/>
            <person name="Pyrousis I."/>
            <person name="Rao X.J."/>
            <person name="Redding A."/>
            <person name="Roesel C."/>
            <person name="Sanchez-Gracia A."/>
            <person name="Schaack S."/>
            <person name="Shukla A."/>
            <person name="Tetreau G."/>
            <person name="Wang Y."/>
            <person name="Xiong G.H."/>
            <person name="Traut W."/>
            <person name="Walsh T.K."/>
            <person name="Worley K.C."/>
            <person name="Wu D."/>
            <person name="Wu W."/>
            <person name="Wu Y.Q."/>
            <person name="Zhang X."/>
            <person name="Zou Z."/>
            <person name="Zucker H."/>
            <person name="Briscoe A.D."/>
            <person name="Burmester T."/>
            <person name="Clem R.J."/>
            <person name="Feyereisen R."/>
            <person name="Grimmelikhuijzen C.J.P."/>
            <person name="Hamodrakas S.J."/>
            <person name="Hansson B.S."/>
            <person name="Huguet E."/>
            <person name="Jermiin L.S."/>
            <person name="Lan Q."/>
            <person name="Lehman H.K."/>
            <person name="Lorenzen M."/>
            <person name="Merzendorfer H."/>
            <person name="Michalopoulos I."/>
            <person name="Morton D.B."/>
            <person name="Muthukrishnan S."/>
            <person name="Oakeshott J.G."/>
            <person name="Palmer W."/>
            <person name="Park Y."/>
            <person name="Passarelli A.L."/>
            <person name="Rozas J."/>
            <person name="Schwartz L.M."/>
            <person name="Smith W."/>
            <person name="Southgate A."/>
            <person name="Vilcinskas A."/>
            <person name="Vogt R."/>
            <person name="Wang P."/>
            <person name="Werren J."/>
            <person name="Yu X.Q."/>
            <person name="Zhou J.J."/>
            <person name="Brown S.J."/>
            <person name="Scherer S.E."/>
            <person name="Richards S."/>
            <person name="Blissard G.W."/>
        </authorList>
    </citation>
    <scope>NUCLEOTIDE SEQUENCE</scope>
</reference>
<reference evidence="6" key="2">
    <citation type="submission" date="2020-12" db="EMBL/GenBank/DDBJ databases">
        <authorList>
            <person name="Kanost M."/>
        </authorList>
    </citation>
    <scope>NUCLEOTIDE SEQUENCE</scope>
</reference>
<dbReference type="CDD" id="cd09274">
    <property type="entry name" value="RNase_HI_RT_Ty3"/>
    <property type="match status" value="1"/>
</dbReference>
<evidence type="ECO:0000313" key="7">
    <source>
        <dbReference type="Proteomes" id="UP000791440"/>
    </source>
</evidence>
<dbReference type="Pfam" id="PF00078">
    <property type="entry name" value="RVT_1"/>
    <property type="match status" value="1"/>
</dbReference>
<dbReference type="Pfam" id="PF17921">
    <property type="entry name" value="Integrase_H2C2"/>
    <property type="match status" value="1"/>
</dbReference>
<dbReference type="PANTHER" id="PTHR37984:SF5">
    <property type="entry name" value="PROTEIN NYNRIN-LIKE"/>
    <property type="match status" value="1"/>
</dbReference>
<dbReference type="Pfam" id="PF00665">
    <property type="entry name" value="rve"/>
    <property type="match status" value="1"/>
</dbReference>
<comment type="caution">
    <text evidence="6">The sequence shown here is derived from an EMBL/GenBank/DDBJ whole genome shotgun (WGS) entry which is preliminary data.</text>
</comment>
<accession>A0A921ZW08</accession>
<dbReference type="EC" id="2.7.7.49" evidence="1"/>
<dbReference type="InterPro" id="IPR041588">
    <property type="entry name" value="Integrase_H2C2"/>
</dbReference>
<dbReference type="CDD" id="cd01647">
    <property type="entry name" value="RT_LTR"/>
    <property type="match status" value="1"/>
</dbReference>
<dbReference type="Proteomes" id="UP000791440">
    <property type="component" value="Unassembled WGS sequence"/>
</dbReference>